<name>A0ABD3WR92_SINWO</name>
<evidence type="ECO:0000313" key="3">
    <source>
        <dbReference type="Proteomes" id="UP001634394"/>
    </source>
</evidence>
<feature type="region of interest" description="Disordered" evidence="1">
    <location>
        <begin position="148"/>
        <end position="168"/>
    </location>
</feature>
<keyword evidence="3" id="KW-1185">Reference proteome</keyword>
<evidence type="ECO:0008006" key="4">
    <source>
        <dbReference type="Google" id="ProtNLM"/>
    </source>
</evidence>
<evidence type="ECO:0000313" key="2">
    <source>
        <dbReference type="EMBL" id="KAL3876504.1"/>
    </source>
</evidence>
<organism evidence="2 3">
    <name type="scientific">Sinanodonta woodiana</name>
    <name type="common">Chinese pond mussel</name>
    <name type="synonym">Anodonta woodiana</name>
    <dbReference type="NCBI Taxonomy" id="1069815"/>
    <lineage>
        <taxon>Eukaryota</taxon>
        <taxon>Metazoa</taxon>
        <taxon>Spiralia</taxon>
        <taxon>Lophotrochozoa</taxon>
        <taxon>Mollusca</taxon>
        <taxon>Bivalvia</taxon>
        <taxon>Autobranchia</taxon>
        <taxon>Heteroconchia</taxon>
        <taxon>Palaeoheterodonta</taxon>
        <taxon>Unionida</taxon>
        <taxon>Unionoidea</taxon>
        <taxon>Unionidae</taxon>
        <taxon>Unioninae</taxon>
        <taxon>Sinanodonta</taxon>
    </lineage>
</organism>
<dbReference type="AlphaFoldDB" id="A0ABD3WR92"/>
<feature type="compositionally biased region" description="Polar residues" evidence="1">
    <location>
        <begin position="225"/>
        <end position="242"/>
    </location>
</feature>
<comment type="caution">
    <text evidence="2">The sequence shown here is derived from an EMBL/GenBank/DDBJ whole genome shotgun (WGS) entry which is preliminary data.</text>
</comment>
<dbReference type="Proteomes" id="UP001634394">
    <property type="component" value="Unassembled WGS sequence"/>
</dbReference>
<feature type="region of interest" description="Disordered" evidence="1">
    <location>
        <begin position="198"/>
        <end position="242"/>
    </location>
</feature>
<proteinExistence type="predicted"/>
<gene>
    <name evidence="2" type="ORF">ACJMK2_034346</name>
</gene>
<feature type="compositionally biased region" description="Basic residues" evidence="1">
    <location>
        <begin position="23"/>
        <end position="32"/>
    </location>
</feature>
<feature type="region of interest" description="Disordered" evidence="1">
    <location>
        <begin position="1"/>
        <end position="32"/>
    </location>
</feature>
<sequence>MSINGPKEPDTICSGENSEKKHACQKHKSKPKRKNKFLVTTSDGTCTTTLPDADQLARDKKKLEVERCMLMQSGLERGVDWKYFRKFNEIRAIEQNFGCENGNSKHNFSSEIDDNKLFDDGKGESFINNCTTIKNLILKKRTCFPNINRSTETTGHAGQKRFSKLNKYDPAKLPRIDGQCSNGRKYSNYQSKVLLEPLPSVFSQSPSNNNHRRKRRSRSSCASNDQARNSVDCSTSESDVPCTHRSQCICNYRNKH</sequence>
<evidence type="ECO:0000256" key="1">
    <source>
        <dbReference type="SAM" id="MobiDB-lite"/>
    </source>
</evidence>
<protein>
    <recommendedName>
        <fullName evidence="4">Cycloidea-like protein</fullName>
    </recommendedName>
</protein>
<reference evidence="2 3" key="1">
    <citation type="submission" date="2024-11" db="EMBL/GenBank/DDBJ databases">
        <title>Chromosome-level genome assembly of the freshwater bivalve Anodonta woodiana.</title>
        <authorList>
            <person name="Chen X."/>
        </authorList>
    </citation>
    <scope>NUCLEOTIDE SEQUENCE [LARGE SCALE GENOMIC DNA]</scope>
    <source>
        <strain evidence="2">MN2024</strain>
        <tissue evidence="2">Gills</tissue>
    </source>
</reference>
<dbReference type="EMBL" id="JBJQND010000005">
    <property type="protein sequence ID" value="KAL3876504.1"/>
    <property type="molecule type" value="Genomic_DNA"/>
</dbReference>
<accession>A0ABD3WR92</accession>